<dbReference type="RefSeq" id="XP_001030187.1">
    <property type="nucleotide sequence ID" value="XM_001030187.3"/>
</dbReference>
<evidence type="ECO:0000313" key="1">
    <source>
        <dbReference type="EMBL" id="EAR82524.1"/>
    </source>
</evidence>
<accession>Q22B77</accession>
<proteinExistence type="predicted"/>
<dbReference type="OrthoDB" id="302835at2759"/>
<evidence type="ECO:0000313" key="2">
    <source>
        <dbReference type="Proteomes" id="UP000009168"/>
    </source>
</evidence>
<reference evidence="2" key="1">
    <citation type="journal article" date="2006" name="PLoS Biol.">
        <title>Macronuclear genome sequence of the ciliate Tetrahymena thermophila, a model eukaryote.</title>
        <authorList>
            <person name="Eisen J.A."/>
            <person name="Coyne R.S."/>
            <person name="Wu M."/>
            <person name="Wu D."/>
            <person name="Thiagarajan M."/>
            <person name="Wortman J.R."/>
            <person name="Badger J.H."/>
            <person name="Ren Q."/>
            <person name="Amedeo P."/>
            <person name="Jones K.M."/>
            <person name="Tallon L.J."/>
            <person name="Delcher A.L."/>
            <person name="Salzberg S.L."/>
            <person name="Silva J.C."/>
            <person name="Haas B.J."/>
            <person name="Majoros W.H."/>
            <person name="Farzad M."/>
            <person name="Carlton J.M."/>
            <person name="Smith R.K. Jr."/>
            <person name="Garg J."/>
            <person name="Pearlman R.E."/>
            <person name="Karrer K.M."/>
            <person name="Sun L."/>
            <person name="Manning G."/>
            <person name="Elde N.C."/>
            <person name="Turkewitz A.P."/>
            <person name="Asai D.J."/>
            <person name="Wilkes D.E."/>
            <person name="Wang Y."/>
            <person name="Cai H."/>
            <person name="Collins K."/>
            <person name="Stewart B.A."/>
            <person name="Lee S.R."/>
            <person name="Wilamowska K."/>
            <person name="Weinberg Z."/>
            <person name="Ruzzo W.L."/>
            <person name="Wloga D."/>
            <person name="Gaertig J."/>
            <person name="Frankel J."/>
            <person name="Tsao C.-C."/>
            <person name="Gorovsky M.A."/>
            <person name="Keeling P.J."/>
            <person name="Waller R.F."/>
            <person name="Patron N.J."/>
            <person name="Cherry J.M."/>
            <person name="Stover N.A."/>
            <person name="Krieger C.J."/>
            <person name="del Toro C."/>
            <person name="Ryder H.F."/>
            <person name="Williamson S.C."/>
            <person name="Barbeau R.A."/>
            <person name="Hamilton E.P."/>
            <person name="Orias E."/>
        </authorList>
    </citation>
    <scope>NUCLEOTIDE SEQUENCE [LARGE SCALE GENOMIC DNA]</scope>
    <source>
        <strain evidence="2">SB210</strain>
    </source>
</reference>
<sequence length="145" mass="17353">MASNSFSRLLIKVAANVGGLFMAYSIYEIYKREKSLKKYEAIKQHKKRLGQEFTEDDYDKEDKEYIDQHYGRKLAEKVYTQHLAEDQIKMALQRKKEIRDKMKENLDEDQLKQVDDEIKKLDEAFTKLRPKVIPRMAEFVNDKDR</sequence>
<name>Q22B77_TETTS</name>
<dbReference type="AlphaFoldDB" id="Q22B77"/>
<organism evidence="1 2">
    <name type="scientific">Tetrahymena thermophila (strain SB210)</name>
    <dbReference type="NCBI Taxonomy" id="312017"/>
    <lineage>
        <taxon>Eukaryota</taxon>
        <taxon>Sar</taxon>
        <taxon>Alveolata</taxon>
        <taxon>Ciliophora</taxon>
        <taxon>Intramacronucleata</taxon>
        <taxon>Oligohymenophorea</taxon>
        <taxon>Hymenostomatida</taxon>
        <taxon>Tetrahymenina</taxon>
        <taxon>Tetrahymenidae</taxon>
        <taxon>Tetrahymena</taxon>
    </lineage>
</organism>
<dbReference type="GeneID" id="7840424"/>
<keyword evidence="2" id="KW-1185">Reference proteome</keyword>
<protein>
    <submittedName>
        <fullName evidence="1">Uncharacterized protein</fullName>
    </submittedName>
</protein>
<dbReference type="InParanoid" id="Q22B77"/>
<dbReference type="KEGG" id="tet:TTHERM_01109780"/>
<gene>
    <name evidence="1" type="ORF">TTHERM_01109780</name>
</gene>
<dbReference type="HOGENOM" id="CLU_1790808_0_0_1"/>
<dbReference type="Proteomes" id="UP000009168">
    <property type="component" value="Unassembled WGS sequence"/>
</dbReference>
<dbReference type="EMBL" id="GG662565">
    <property type="protein sequence ID" value="EAR82524.1"/>
    <property type="molecule type" value="Genomic_DNA"/>
</dbReference>